<dbReference type="PANTHER" id="PTHR34978:SF3">
    <property type="entry name" value="SLR0241 PROTEIN"/>
    <property type="match status" value="1"/>
</dbReference>
<dbReference type="RefSeq" id="WP_151144788.1">
    <property type="nucleotide sequence ID" value="NZ_WAGX01000005.1"/>
</dbReference>
<evidence type="ECO:0000313" key="4">
    <source>
        <dbReference type="Proteomes" id="UP000461768"/>
    </source>
</evidence>
<feature type="domain" description="Peptidase M56" evidence="2">
    <location>
        <begin position="75"/>
        <end position="284"/>
    </location>
</feature>
<proteinExistence type="predicted"/>
<gene>
    <name evidence="3" type="ORF">F7O84_10660</name>
</gene>
<keyword evidence="1" id="KW-0812">Transmembrane</keyword>
<dbReference type="OrthoDB" id="9770467at2"/>
<sequence length="392" mass="45904">MFLSTSSVISVVFLCSLLIIFIWFYLLDIDRMVLIGVRSIIIFISFIAIRLIFPFEFTFSSSFASRYIMPCILSILNTPVTSAFNKTVTIFHIVLFIWGVGIVITATVTIKTHLYFGHVVKKLPRLHDSKVNKILHKVTQDYKRPVSFQVIHSNLISSPMLYGFRYPQIIVPTVDLTYKEWYFVLKHEITHYYNRDLQIKMFVQILQVVYWWNPFIYLLNAEIDKMLEIRTDLEVTKAFSEYEKTKYLDCLLKIAKNLSLKKNNYFLVTFDNGKTSVLSQRFHLILGGYKRSNNTRLVTILMVAQLVLLMYFSFIAVFEPYSIPTDHAANTVELTEDTSYLILNSNGGYDVYINHSFFATVQEIKESYSNLKVYSNLEEVKKYENKKYENKK</sequence>
<dbReference type="Pfam" id="PF05569">
    <property type="entry name" value="Peptidase_M56"/>
    <property type="match status" value="1"/>
</dbReference>
<evidence type="ECO:0000256" key="1">
    <source>
        <dbReference type="SAM" id="Phobius"/>
    </source>
</evidence>
<dbReference type="AlphaFoldDB" id="A0A7V7UBR1"/>
<feature type="transmembrane region" description="Helical" evidence="1">
    <location>
        <begin position="7"/>
        <end position="26"/>
    </location>
</feature>
<evidence type="ECO:0000259" key="2">
    <source>
        <dbReference type="Pfam" id="PF05569"/>
    </source>
</evidence>
<feature type="transmembrane region" description="Helical" evidence="1">
    <location>
        <begin position="90"/>
        <end position="116"/>
    </location>
</feature>
<dbReference type="InterPro" id="IPR008756">
    <property type="entry name" value="Peptidase_M56"/>
</dbReference>
<dbReference type="EMBL" id="WAGX01000005">
    <property type="protein sequence ID" value="KAB1438030.1"/>
    <property type="molecule type" value="Genomic_DNA"/>
</dbReference>
<keyword evidence="1" id="KW-1133">Transmembrane helix</keyword>
<protein>
    <submittedName>
        <fullName evidence="3">M56 family metallopeptidase</fullName>
    </submittedName>
</protein>
<dbReference type="CDD" id="cd07341">
    <property type="entry name" value="M56_BlaR1_MecR1_like"/>
    <property type="match status" value="1"/>
</dbReference>
<organism evidence="3 4">
    <name type="scientific">Candidatus Galacturonatibacter soehngenii</name>
    <dbReference type="NCBI Taxonomy" id="2307010"/>
    <lineage>
        <taxon>Bacteria</taxon>
        <taxon>Bacillati</taxon>
        <taxon>Bacillota</taxon>
        <taxon>Clostridia</taxon>
        <taxon>Lachnospirales</taxon>
        <taxon>Lachnospiraceae</taxon>
        <taxon>Candidatus Galacturonatibacter</taxon>
    </lineage>
</organism>
<keyword evidence="4" id="KW-1185">Reference proteome</keyword>
<feature type="transmembrane region" description="Helical" evidence="1">
    <location>
        <begin position="32"/>
        <end position="53"/>
    </location>
</feature>
<dbReference type="PANTHER" id="PTHR34978">
    <property type="entry name" value="POSSIBLE SENSOR-TRANSDUCER PROTEIN BLAR"/>
    <property type="match status" value="1"/>
</dbReference>
<accession>A0A7V7UBR1</accession>
<feature type="transmembrane region" description="Helical" evidence="1">
    <location>
        <begin position="297"/>
        <end position="318"/>
    </location>
</feature>
<name>A0A7V7UBR1_9FIRM</name>
<evidence type="ECO:0000313" key="3">
    <source>
        <dbReference type="EMBL" id="KAB1438030.1"/>
    </source>
</evidence>
<comment type="caution">
    <text evidence="3">The sequence shown here is derived from an EMBL/GenBank/DDBJ whole genome shotgun (WGS) entry which is preliminary data.</text>
</comment>
<reference evidence="3 4" key="2">
    <citation type="submission" date="2020-02" db="EMBL/GenBank/DDBJ databases">
        <title>Candidatus Galacturonibacter soehngenii shows hetero-acetogenic catabolism of galacturonic acid but lacks a canonical carbon monoxide dehydrogenase/acetyl-CoA synthase complex.</title>
        <authorList>
            <person name="Diender M."/>
            <person name="Stouten G.R."/>
            <person name="Petersen J.F."/>
            <person name="Nielsen P.H."/>
            <person name="Dueholm M.S."/>
            <person name="Pronk J.T."/>
            <person name="Van Loosdrecht M.C.M."/>
        </authorList>
    </citation>
    <scope>NUCLEOTIDE SEQUENCE [LARGE SCALE GENOMIC DNA]</scope>
    <source>
        <strain evidence="3">GalUA</strain>
    </source>
</reference>
<reference evidence="3 4" key="1">
    <citation type="submission" date="2019-09" db="EMBL/GenBank/DDBJ databases">
        <authorList>
            <person name="Valk L.C."/>
        </authorList>
    </citation>
    <scope>NUCLEOTIDE SEQUENCE [LARGE SCALE GENOMIC DNA]</scope>
    <source>
        <strain evidence="3">GalUA</strain>
    </source>
</reference>
<keyword evidence="1" id="KW-0472">Membrane</keyword>
<dbReference type="InterPro" id="IPR052173">
    <property type="entry name" value="Beta-lactam_resp_regulator"/>
</dbReference>
<dbReference type="Proteomes" id="UP000461768">
    <property type="component" value="Unassembled WGS sequence"/>
</dbReference>